<dbReference type="Proteomes" id="UP000663929">
    <property type="component" value="Chromosome"/>
</dbReference>
<keyword evidence="1" id="KW-0812">Transmembrane</keyword>
<evidence type="ECO:0000313" key="2">
    <source>
        <dbReference type="EMBL" id="QTD48756.1"/>
    </source>
</evidence>
<organism evidence="2 3">
    <name type="scientific">Sulfidibacter corallicola</name>
    <dbReference type="NCBI Taxonomy" id="2818388"/>
    <lineage>
        <taxon>Bacteria</taxon>
        <taxon>Pseudomonadati</taxon>
        <taxon>Acidobacteriota</taxon>
        <taxon>Holophagae</taxon>
        <taxon>Acanthopleuribacterales</taxon>
        <taxon>Acanthopleuribacteraceae</taxon>
        <taxon>Sulfidibacter</taxon>
    </lineage>
</organism>
<dbReference type="RefSeq" id="WP_237378407.1">
    <property type="nucleotide sequence ID" value="NZ_CP071793.1"/>
</dbReference>
<evidence type="ECO:0000256" key="1">
    <source>
        <dbReference type="SAM" id="Phobius"/>
    </source>
</evidence>
<protein>
    <submittedName>
        <fullName evidence="2">Uncharacterized protein</fullName>
    </submittedName>
</protein>
<proteinExistence type="predicted"/>
<accession>A0A8A4TFN8</accession>
<reference evidence="2" key="1">
    <citation type="submission" date="2021-03" db="EMBL/GenBank/DDBJ databases">
        <title>Acanthopleuribacteraceae sp. M133.</title>
        <authorList>
            <person name="Wang G."/>
        </authorList>
    </citation>
    <scope>NUCLEOTIDE SEQUENCE</scope>
    <source>
        <strain evidence="2">M133</strain>
    </source>
</reference>
<keyword evidence="1" id="KW-0472">Membrane</keyword>
<sequence>MAFLPLLVYILICLITALYGMDRKLGFLGSLVLSLLISPLLVLVILILSGPKRPKEEELTE</sequence>
<dbReference type="AlphaFoldDB" id="A0A8A4TFN8"/>
<evidence type="ECO:0000313" key="3">
    <source>
        <dbReference type="Proteomes" id="UP000663929"/>
    </source>
</evidence>
<gene>
    <name evidence="2" type="ORF">J3U87_24510</name>
</gene>
<name>A0A8A4TFN8_SULCO</name>
<feature type="transmembrane region" description="Helical" evidence="1">
    <location>
        <begin position="27"/>
        <end position="48"/>
    </location>
</feature>
<dbReference type="KEGG" id="scor:J3U87_24510"/>
<dbReference type="EMBL" id="CP071793">
    <property type="protein sequence ID" value="QTD48756.1"/>
    <property type="molecule type" value="Genomic_DNA"/>
</dbReference>
<keyword evidence="1" id="KW-1133">Transmembrane helix</keyword>
<keyword evidence="3" id="KW-1185">Reference proteome</keyword>